<dbReference type="OrthoDB" id="2151789at2759"/>
<dbReference type="GO" id="GO:0071949">
    <property type="term" value="F:FAD binding"/>
    <property type="evidence" value="ECO:0007669"/>
    <property type="project" value="InterPro"/>
</dbReference>
<dbReference type="Gene3D" id="3.30.465.10">
    <property type="match status" value="1"/>
</dbReference>
<dbReference type="SUPFAM" id="SSF56176">
    <property type="entry name" value="FAD-binding/transporter-associated domain-like"/>
    <property type="match status" value="1"/>
</dbReference>
<accession>A0A370TDU1</accession>
<evidence type="ECO:0000256" key="5">
    <source>
        <dbReference type="SAM" id="SignalP"/>
    </source>
</evidence>
<dbReference type="Proteomes" id="UP000254866">
    <property type="component" value="Unassembled WGS sequence"/>
</dbReference>
<dbReference type="InterPro" id="IPR036318">
    <property type="entry name" value="FAD-bd_PCMH-like_sf"/>
</dbReference>
<feature type="signal peptide" evidence="5">
    <location>
        <begin position="1"/>
        <end position="20"/>
    </location>
</feature>
<dbReference type="PANTHER" id="PTHR42973:SF34">
    <property type="entry name" value="FAD BINDING DOMAIN PROTEIN (AFU_ORTHOLOGUE AFUA_3G02770)"/>
    <property type="match status" value="1"/>
</dbReference>
<keyword evidence="2" id="KW-0285">Flavoprotein</keyword>
<keyword evidence="4" id="KW-0560">Oxidoreductase</keyword>
<gene>
    <name evidence="7" type="ORF">BP5553_09068</name>
</gene>
<feature type="chain" id="PRO_5017042275" description="FAD-binding PCMH-type domain-containing protein" evidence="5">
    <location>
        <begin position="21"/>
        <end position="532"/>
    </location>
</feature>
<dbReference type="AlphaFoldDB" id="A0A370TDU1"/>
<dbReference type="Pfam" id="PF08031">
    <property type="entry name" value="BBE"/>
    <property type="match status" value="1"/>
</dbReference>
<dbReference type="InterPro" id="IPR016169">
    <property type="entry name" value="FAD-bd_PCMH_sub2"/>
</dbReference>
<sequence length="532" mass="57134">MRFHLLPAVVWLALPHAILAQDPVVGAIPFDQLLSDPAGFGFANRTPSFDAQVQELEQMAKAGNLGLDKCQIACALLELLVPPNVSSPASPDYKPVKYWSVQQSEVIPACRIDVASARDISTAIKVSKLTQCPFAVKGGGHVAFAGASSIQNGILINLANLNTVSVNEDRTITSVGSGNTWINVYKILDPLGLSVVGGREASVGVGGLTLGGGISYFSGRYGWACDNVLNYEVVLADGSIVIASPTSEPNLYWALRGGSGTNFGIISRFDLATFEQGPLWGGSKYYSIISNASLAEAFSKFAVDAPTDDFAHLYIAFGYADSFGGFAAVSGPTYGKPVADAPIFDELSKIPALIDATGLNNITALAIALDQTAYVRFRTVTFKNDANLIKQLVQIYVEETSTVLDIPGILPFFSFQPISLNIIDKMKKNGGNVLGLSEADGPLVIMNVNWGWSDAADDARISDTVLRFFSRSIALAKSMSLDHRFIYMNYAGLDQGVFAGYGEHNLGRLKDIQKRYDPHGVFTKLQPGYFKL</sequence>
<dbReference type="InterPro" id="IPR016166">
    <property type="entry name" value="FAD-bd_PCMH"/>
</dbReference>
<evidence type="ECO:0000313" key="7">
    <source>
        <dbReference type="EMBL" id="RDL32612.1"/>
    </source>
</evidence>
<dbReference type="Pfam" id="PF01565">
    <property type="entry name" value="FAD_binding_4"/>
    <property type="match status" value="1"/>
</dbReference>
<dbReference type="RefSeq" id="XP_031866334.1">
    <property type="nucleotide sequence ID" value="XM_032017691.1"/>
</dbReference>
<dbReference type="InterPro" id="IPR012951">
    <property type="entry name" value="BBE"/>
</dbReference>
<comment type="similarity">
    <text evidence="1">Belongs to the oxygen-dependent FAD-linked oxidoreductase family.</text>
</comment>
<dbReference type="STRING" id="2656787.A0A370TDU1"/>
<dbReference type="PANTHER" id="PTHR42973">
    <property type="entry name" value="BINDING OXIDOREDUCTASE, PUTATIVE (AFU_ORTHOLOGUE AFUA_1G17690)-RELATED"/>
    <property type="match status" value="1"/>
</dbReference>
<dbReference type="InterPro" id="IPR050416">
    <property type="entry name" value="FAD-linked_Oxidoreductase"/>
</dbReference>
<reference evidence="7 8" key="1">
    <citation type="journal article" date="2018" name="IMA Fungus">
        <title>IMA Genome-F 9: Draft genome sequence of Annulohypoxylon stygium, Aspergillus mulundensis, Berkeleyomyces basicola (syn. Thielaviopsis basicola), Ceratocystis smalleyi, two Cercospora beticola strains, Coleophoma cylindrospora, Fusarium fracticaudum, Phialophora cf. hyalina, and Morchella septimelata.</title>
        <authorList>
            <person name="Wingfield B.D."/>
            <person name="Bills G.F."/>
            <person name="Dong Y."/>
            <person name="Huang W."/>
            <person name="Nel W.J."/>
            <person name="Swalarsk-Parry B.S."/>
            <person name="Vaghefi N."/>
            <person name="Wilken P.M."/>
            <person name="An Z."/>
            <person name="de Beer Z.W."/>
            <person name="De Vos L."/>
            <person name="Chen L."/>
            <person name="Duong T.A."/>
            <person name="Gao Y."/>
            <person name="Hammerbacher A."/>
            <person name="Kikkert J.R."/>
            <person name="Li Y."/>
            <person name="Li H."/>
            <person name="Li K."/>
            <person name="Li Q."/>
            <person name="Liu X."/>
            <person name="Ma X."/>
            <person name="Naidoo K."/>
            <person name="Pethybridge S.J."/>
            <person name="Sun J."/>
            <person name="Steenkamp E.T."/>
            <person name="van der Nest M.A."/>
            <person name="van Wyk S."/>
            <person name="Wingfield M.J."/>
            <person name="Xiong C."/>
            <person name="Yue Q."/>
            <person name="Zhang X."/>
        </authorList>
    </citation>
    <scope>NUCLEOTIDE SEQUENCE [LARGE SCALE GENOMIC DNA]</scope>
    <source>
        <strain evidence="7 8">BP 5553</strain>
    </source>
</reference>
<organism evidence="7 8">
    <name type="scientific">Venustampulla echinocandica</name>
    <dbReference type="NCBI Taxonomy" id="2656787"/>
    <lineage>
        <taxon>Eukaryota</taxon>
        <taxon>Fungi</taxon>
        <taxon>Dikarya</taxon>
        <taxon>Ascomycota</taxon>
        <taxon>Pezizomycotina</taxon>
        <taxon>Leotiomycetes</taxon>
        <taxon>Helotiales</taxon>
        <taxon>Pleuroascaceae</taxon>
        <taxon>Venustampulla</taxon>
    </lineage>
</organism>
<dbReference type="GeneID" id="43601917"/>
<evidence type="ECO:0000259" key="6">
    <source>
        <dbReference type="PROSITE" id="PS51387"/>
    </source>
</evidence>
<dbReference type="PROSITE" id="PS51387">
    <property type="entry name" value="FAD_PCMH"/>
    <property type="match status" value="1"/>
</dbReference>
<dbReference type="InterPro" id="IPR006094">
    <property type="entry name" value="Oxid_FAD_bind_N"/>
</dbReference>
<evidence type="ECO:0000313" key="8">
    <source>
        <dbReference type="Proteomes" id="UP000254866"/>
    </source>
</evidence>
<keyword evidence="8" id="KW-1185">Reference proteome</keyword>
<name>A0A370TDU1_9HELO</name>
<evidence type="ECO:0000256" key="4">
    <source>
        <dbReference type="ARBA" id="ARBA00023002"/>
    </source>
</evidence>
<protein>
    <recommendedName>
        <fullName evidence="6">FAD-binding PCMH-type domain-containing protein</fullName>
    </recommendedName>
</protein>
<proteinExistence type="inferred from homology"/>
<dbReference type="GO" id="GO:0016491">
    <property type="term" value="F:oxidoreductase activity"/>
    <property type="evidence" value="ECO:0007669"/>
    <property type="project" value="UniProtKB-KW"/>
</dbReference>
<evidence type="ECO:0000256" key="2">
    <source>
        <dbReference type="ARBA" id="ARBA00022630"/>
    </source>
</evidence>
<keyword evidence="3" id="KW-0274">FAD</keyword>
<evidence type="ECO:0000256" key="3">
    <source>
        <dbReference type="ARBA" id="ARBA00022827"/>
    </source>
</evidence>
<comment type="caution">
    <text evidence="7">The sequence shown here is derived from an EMBL/GenBank/DDBJ whole genome shotgun (WGS) entry which is preliminary data.</text>
</comment>
<keyword evidence="5" id="KW-0732">Signal</keyword>
<dbReference type="EMBL" id="NPIC01000010">
    <property type="protein sequence ID" value="RDL32612.1"/>
    <property type="molecule type" value="Genomic_DNA"/>
</dbReference>
<feature type="domain" description="FAD-binding PCMH-type" evidence="6">
    <location>
        <begin position="104"/>
        <end position="276"/>
    </location>
</feature>
<evidence type="ECO:0000256" key="1">
    <source>
        <dbReference type="ARBA" id="ARBA00005466"/>
    </source>
</evidence>